<accession>A0ABT2STN3</accession>
<evidence type="ECO:0000256" key="3">
    <source>
        <dbReference type="ARBA" id="ARBA00022723"/>
    </source>
</evidence>
<dbReference type="CDD" id="cd01335">
    <property type="entry name" value="Radical_SAM"/>
    <property type="match status" value="1"/>
</dbReference>
<dbReference type="InterPro" id="IPR010505">
    <property type="entry name" value="MoaA_twitch"/>
</dbReference>
<dbReference type="SMART" id="SM00729">
    <property type="entry name" value="Elp3"/>
    <property type="match status" value="1"/>
</dbReference>
<proteinExistence type="predicted"/>
<evidence type="ECO:0000259" key="10">
    <source>
        <dbReference type="PROSITE" id="PS51918"/>
    </source>
</evidence>
<dbReference type="Proteomes" id="UP001208364">
    <property type="component" value="Unassembled WGS sequence"/>
</dbReference>
<reference evidence="11 12" key="1">
    <citation type="journal article" date="2021" name="ISME Commun">
        <title>Automated analysis of genomic sequences facilitates high-throughput and comprehensive description of bacteria.</title>
        <authorList>
            <person name="Hitch T.C.A."/>
        </authorList>
    </citation>
    <scope>NUCLEOTIDE SEQUENCE [LARGE SCALE GENOMIC DNA]</scope>
    <source>
        <strain evidence="11 12">H4_15</strain>
    </source>
</reference>
<keyword evidence="9" id="KW-0456">Lyase</keyword>
<dbReference type="PANTHER" id="PTHR22960">
    <property type="entry name" value="MOLYBDOPTERIN COFACTOR SYNTHESIS PROTEIN A"/>
    <property type="match status" value="1"/>
</dbReference>
<keyword evidence="3" id="KW-0479">Metal-binding</keyword>
<feature type="domain" description="Radical SAM core" evidence="10">
    <location>
        <begin position="4"/>
        <end position="220"/>
    </location>
</feature>
<evidence type="ECO:0000256" key="1">
    <source>
        <dbReference type="ARBA" id="ARBA00022485"/>
    </source>
</evidence>
<dbReference type="SFLD" id="SFLDG01383">
    <property type="entry name" value="cyclic_pyranopterin_phosphate"/>
    <property type="match status" value="1"/>
</dbReference>
<dbReference type="Pfam" id="PF04055">
    <property type="entry name" value="Radical_SAM"/>
    <property type="match status" value="1"/>
</dbReference>
<dbReference type="Gene3D" id="3.20.20.70">
    <property type="entry name" value="Aldolase class I"/>
    <property type="match status" value="1"/>
</dbReference>
<organism evidence="11 12">
    <name type="scientific">[Clostridium] ammoniilyticum</name>
    <dbReference type="NCBI Taxonomy" id="2981784"/>
    <lineage>
        <taxon>Bacteria</taxon>
        <taxon>Bacillati</taxon>
        <taxon>Bacillota</taxon>
        <taxon>Erysipelotrichia</taxon>
        <taxon>Erysipelotrichales</taxon>
        <taxon>Coprobacillaceae</taxon>
        <taxon>Faecalibacillus</taxon>
    </lineage>
</organism>
<dbReference type="InterPro" id="IPR040064">
    <property type="entry name" value="MoaA-like"/>
</dbReference>
<comment type="caution">
    <text evidence="11">The sequence shown here is derived from an EMBL/GenBank/DDBJ whole genome shotgun (WGS) entry which is preliminary data.</text>
</comment>
<dbReference type="InterPro" id="IPR006638">
    <property type="entry name" value="Elp3/MiaA/NifB-like_rSAM"/>
</dbReference>
<evidence type="ECO:0000256" key="4">
    <source>
        <dbReference type="ARBA" id="ARBA00022741"/>
    </source>
</evidence>
<evidence type="ECO:0000256" key="5">
    <source>
        <dbReference type="ARBA" id="ARBA00023004"/>
    </source>
</evidence>
<dbReference type="Pfam" id="PF06463">
    <property type="entry name" value="Mob_synth_C"/>
    <property type="match status" value="1"/>
</dbReference>
<dbReference type="PROSITE" id="PS51918">
    <property type="entry name" value="RADICAL_SAM"/>
    <property type="match status" value="1"/>
</dbReference>
<evidence type="ECO:0000313" key="12">
    <source>
        <dbReference type="Proteomes" id="UP001208364"/>
    </source>
</evidence>
<name>A0ABT2STN3_9FIRM</name>
<dbReference type="InterPro" id="IPR013785">
    <property type="entry name" value="Aldolase_TIM"/>
</dbReference>
<evidence type="ECO:0000256" key="2">
    <source>
        <dbReference type="ARBA" id="ARBA00022691"/>
    </source>
</evidence>
<keyword evidence="7" id="KW-0342">GTP-binding</keyword>
<keyword evidence="5" id="KW-0408">Iron</keyword>
<dbReference type="SFLD" id="SFLDG01386">
    <property type="entry name" value="main_SPASM_domain-containing"/>
    <property type="match status" value="1"/>
</dbReference>
<dbReference type="InterPro" id="IPR050105">
    <property type="entry name" value="MoCo_biosynth_MoaA/MoaC"/>
</dbReference>
<sequence length="311" mass="36755">MLDLYQRKIDYMRISITDRCHFQCAYCKNDHPRKLKHQDILSYEQLLLIVDQAIQLGINKFKITGGEPTIRKDYLFFIKELKKRNVQVTLTTNGSLFTKEDLDCLKEIGIDGINFSIDTLDLKEYFLLTQQDCLGIVLDNLFYAYKLQIPVKINCVVDDTFTMNRLENMLMLIKDKKIALRFIELMPLNKEQRNQKMKDVLHYLKKYPIQECLDKLGNGPAHYYTINGYQGYVGFIEALHHKFCHQCNRLRLTSTGKIKPCLFYEEMHDLKPYLNNEKQLRLHLEKAIELKPKEHHFEENVSYTKMNEIGG</sequence>
<dbReference type="InterPro" id="IPR007197">
    <property type="entry name" value="rSAM"/>
</dbReference>
<keyword evidence="4" id="KW-0547">Nucleotide-binding</keyword>
<evidence type="ECO:0000256" key="9">
    <source>
        <dbReference type="ARBA" id="ARBA00023239"/>
    </source>
</evidence>
<dbReference type="CDD" id="cd21117">
    <property type="entry name" value="Twitch_MoaA"/>
    <property type="match status" value="1"/>
</dbReference>
<protein>
    <submittedName>
        <fullName evidence="11">Radical SAM protein</fullName>
    </submittedName>
</protein>
<dbReference type="SUPFAM" id="SSF102114">
    <property type="entry name" value="Radical SAM enzymes"/>
    <property type="match status" value="1"/>
</dbReference>
<dbReference type="InterPro" id="IPR058240">
    <property type="entry name" value="rSAM_sf"/>
</dbReference>
<evidence type="ECO:0000256" key="8">
    <source>
        <dbReference type="ARBA" id="ARBA00023150"/>
    </source>
</evidence>
<keyword evidence="8" id="KW-0501">Molybdenum cofactor biosynthesis</keyword>
<keyword evidence="12" id="KW-1185">Reference proteome</keyword>
<dbReference type="PANTHER" id="PTHR22960:SF0">
    <property type="entry name" value="MOLYBDENUM COFACTOR BIOSYNTHESIS PROTEIN 1"/>
    <property type="match status" value="1"/>
</dbReference>
<dbReference type="EMBL" id="JAOQJR010000004">
    <property type="protein sequence ID" value="MCU6738191.1"/>
    <property type="molecule type" value="Genomic_DNA"/>
</dbReference>
<evidence type="ECO:0000256" key="7">
    <source>
        <dbReference type="ARBA" id="ARBA00023134"/>
    </source>
</evidence>
<evidence type="ECO:0000313" key="11">
    <source>
        <dbReference type="EMBL" id="MCU6738191.1"/>
    </source>
</evidence>
<dbReference type="SFLD" id="SFLDS00029">
    <property type="entry name" value="Radical_SAM"/>
    <property type="match status" value="1"/>
</dbReference>
<keyword evidence="2" id="KW-0949">S-adenosyl-L-methionine</keyword>
<keyword evidence="1" id="KW-0004">4Fe-4S</keyword>
<dbReference type="SFLD" id="SFLDG01067">
    <property type="entry name" value="SPASM/twitch_domain_containing"/>
    <property type="match status" value="1"/>
</dbReference>
<keyword evidence="6" id="KW-0411">Iron-sulfur</keyword>
<dbReference type="RefSeq" id="WP_147580072.1">
    <property type="nucleotide sequence ID" value="NZ_JAOQJR010000004.1"/>
</dbReference>
<gene>
    <name evidence="11" type="ORF">OCV55_05800</name>
</gene>
<evidence type="ECO:0000256" key="6">
    <source>
        <dbReference type="ARBA" id="ARBA00023014"/>
    </source>
</evidence>